<evidence type="ECO:0008006" key="3">
    <source>
        <dbReference type="Google" id="ProtNLM"/>
    </source>
</evidence>
<gene>
    <name evidence="1" type="ORF">PM001_LOCUS4259</name>
</gene>
<evidence type="ECO:0000313" key="2">
    <source>
        <dbReference type="Proteomes" id="UP001162060"/>
    </source>
</evidence>
<dbReference type="Pfam" id="PF14223">
    <property type="entry name" value="Retrotran_gag_2"/>
    <property type="match status" value="1"/>
</dbReference>
<dbReference type="Proteomes" id="UP001162060">
    <property type="component" value="Unassembled WGS sequence"/>
</dbReference>
<dbReference type="EMBL" id="CAKLBY020000036">
    <property type="protein sequence ID" value="CAK7910916.1"/>
    <property type="molecule type" value="Genomic_DNA"/>
</dbReference>
<dbReference type="GO" id="GO:0008270">
    <property type="term" value="F:zinc ion binding"/>
    <property type="evidence" value="ECO:0007669"/>
    <property type="project" value="InterPro"/>
</dbReference>
<sequence>MGGAGCRPDEEDVCATLLRSLPASFEGLVQAFRMSVGRFTYGDVMSRVLAEDIRQKEQGRIEEETAMLSGRGRQEWKKKTFDKRGIQCYQCGKRGHFKQ</sequence>
<dbReference type="SUPFAM" id="SSF57756">
    <property type="entry name" value="Retrovirus zinc finger-like domains"/>
    <property type="match status" value="1"/>
</dbReference>
<reference evidence="1" key="1">
    <citation type="submission" date="2024-01" db="EMBL/GenBank/DDBJ databases">
        <authorList>
            <person name="Webb A."/>
        </authorList>
    </citation>
    <scope>NUCLEOTIDE SEQUENCE</scope>
    <source>
        <strain evidence="1">Pm1</strain>
    </source>
</reference>
<evidence type="ECO:0000313" key="1">
    <source>
        <dbReference type="EMBL" id="CAK7910916.1"/>
    </source>
</evidence>
<comment type="caution">
    <text evidence="1">The sequence shown here is derived from an EMBL/GenBank/DDBJ whole genome shotgun (WGS) entry which is preliminary data.</text>
</comment>
<protein>
    <recommendedName>
        <fullName evidence="3">CCHC-type domain-containing protein</fullName>
    </recommendedName>
</protein>
<organism evidence="1 2">
    <name type="scientific">Peronospora matthiolae</name>
    <dbReference type="NCBI Taxonomy" id="2874970"/>
    <lineage>
        <taxon>Eukaryota</taxon>
        <taxon>Sar</taxon>
        <taxon>Stramenopiles</taxon>
        <taxon>Oomycota</taxon>
        <taxon>Peronosporomycetes</taxon>
        <taxon>Peronosporales</taxon>
        <taxon>Peronosporaceae</taxon>
        <taxon>Peronospora</taxon>
    </lineage>
</organism>
<dbReference type="AlphaFoldDB" id="A0AAV1TDQ7"/>
<name>A0AAV1TDQ7_9STRA</name>
<dbReference type="GO" id="GO:0003676">
    <property type="term" value="F:nucleic acid binding"/>
    <property type="evidence" value="ECO:0007669"/>
    <property type="project" value="InterPro"/>
</dbReference>
<proteinExistence type="predicted"/>
<accession>A0AAV1TDQ7</accession>
<dbReference type="InterPro" id="IPR036875">
    <property type="entry name" value="Znf_CCHC_sf"/>
</dbReference>